<proteinExistence type="predicted"/>
<feature type="non-terminal residue" evidence="3">
    <location>
        <position position="1"/>
    </location>
</feature>
<dbReference type="Proteomes" id="UP000228528">
    <property type="component" value="Unassembled WGS sequence"/>
</dbReference>
<reference evidence="4" key="1">
    <citation type="submission" date="2017-09" db="EMBL/GenBank/DDBJ databases">
        <title>Depth-based differentiation of microbial function through sediment-hosted aquifers and enrichment of novel symbionts in the deep terrestrial subsurface.</title>
        <authorList>
            <person name="Probst A.J."/>
            <person name="Ladd B."/>
            <person name="Jarett J.K."/>
            <person name="Geller-Mcgrath D.E."/>
            <person name="Sieber C.M.K."/>
            <person name="Emerson J.B."/>
            <person name="Anantharaman K."/>
            <person name="Thomas B.C."/>
            <person name="Malmstrom R."/>
            <person name="Stieglmeier M."/>
            <person name="Klingl A."/>
            <person name="Woyke T."/>
            <person name="Ryan C.M."/>
            <person name="Banfield J.F."/>
        </authorList>
    </citation>
    <scope>NUCLEOTIDE SEQUENCE [LARGE SCALE GENOMIC DNA]</scope>
</reference>
<dbReference type="SUPFAM" id="SSF55811">
    <property type="entry name" value="Nudix"/>
    <property type="match status" value="1"/>
</dbReference>
<evidence type="ECO:0000256" key="1">
    <source>
        <dbReference type="ARBA" id="ARBA00022801"/>
    </source>
</evidence>
<evidence type="ECO:0000313" key="3">
    <source>
        <dbReference type="EMBL" id="PIR76872.1"/>
    </source>
</evidence>
<dbReference type="EMBL" id="PFBW01000229">
    <property type="protein sequence ID" value="PIR76872.1"/>
    <property type="molecule type" value="Genomic_DNA"/>
</dbReference>
<dbReference type="PROSITE" id="PS00893">
    <property type="entry name" value="NUDIX_BOX"/>
    <property type="match status" value="1"/>
</dbReference>
<dbReference type="Gene3D" id="3.90.79.10">
    <property type="entry name" value="Nucleoside Triphosphate Pyrophosphohydrolase"/>
    <property type="match status" value="1"/>
</dbReference>
<dbReference type="InterPro" id="IPR015797">
    <property type="entry name" value="NUDIX_hydrolase-like_dom_sf"/>
</dbReference>
<gene>
    <name evidence="3" type="ORF">COU30_05510</name>
</gene>
<dbReference type="Pfam" id="PF00293">
    <property type="entry name" value="NUDIX"/>
    <property type="match status" value="1"/>
</dbReference>
<dbReference type="InterPro" id="IPR020084">
    <property type="entry name" value="NUDIX_hydrolase_CS"/>
</dbReference>
<dbReference type="AlphaFoldDB" id="A0A2M6NZH7"/>
<dbReference type="PROSITE" id="PS51462">
    <property type="entry name" value="NUDIX"/>
    <property type="match status" value="1"/>
</dbReference>
<organism evidence="3 4">
    <name type="scientific">Candidatus Magasanikbacteria bacterium CG10_big_fil_rev_8_21_14_0_10_38_6</name>
    <dbReference type="NCBI Taxonomy" id="1974647"/>
    <lineage>
        <taxon>Bacteria</taxon>
        <taxon>Candidatus Magasanikiibacteriota</taxon>
    </lineage>
</organism>
<comment type="caution">
    <text evidence="3">The sequence shown here is derived from an EMBL/GenBank/DDBJ whole genome shotgun (WGS) entry which is preliminary data.</text>
</comment>
<dbReference type="CDD" id="cd03424">
    <property type="entry name" value="NUDIX_ADPRase_Nudt5_UGPPase_Nudt14"/>
    <property type="match status" value="1"/>
</dbReference>
<evidence type="ECO:0000259" key="2">
    <source>
        <dbReference type="PROSITE" id="PS51462"/>
    </source>
</evidence>
<name>A0A2M6NZH7_9BACT</name>
<protein>
    <recommendedName>
        <fullName evidence="2">Nudix hydrolase domain-containing protein</fullName>
    </recommendedName>
</protein>
<dbReference type="GO" id="GO:0016787">
    <property type="term" value="F:hydrolase activity"/>
    <property type="evidence" value="ECO:0007669"/>
    <property type="project" value="UniProtKB-KW"/>
</dbReference>
<dbReference type="InterPro" id="IPR000086">
    <property type="entry name" value="NUDIX_hydrolase_dom"/>
</dbReference>
<evidence type="ECO:0000313" key="4">
    <source>
        <dbReference type="Proteomes" id="UP000228528"/>
    </source>
</evidence>
<keyword evidence="1" id="KW-0378">Hydrolase</keyword>
<sequence length="181" mass="20985">IPEQAMKKFSGIIFDTYQWEQTLFDGSIATFEMLKRPSTLQVIPVIGDKILIAYEEQPNKPASYTVLGGRQEPGEESLAGAQREFLEETGMGAKEWTLYKSSQPYTKMDWTIYTYIAKDIQQIQEHTQEAGEKIVIKEVTFSEFIDIATTPEFWAKEITLDIFFHQKKGTLKEFKQQLFHR</sequence>
<accession>A0A2M6NZH7</accession>
<feature type="domain" description="Nudix hydrolase" evidence="2">
    <location>
        <begin position="34"/>
        <end position="166"/>
    </location>
</feature>